<name>A0AAV1WKN6_LUPLU</name>
<dbReference type="InterPro" id="IPR035979">
    <property type="entry name" value="RBD_domain_sf"/>
</dbReference>
<sequence length="373" mass="42839">MTQAQDCMGQEQSLSHLECCGYVLELIPNLILLQKRERDREREGVSEQGVLRPHVYQSTHAPRREFGRLTQAGPVKGRKEGGGVLGSGLEVFSSFYVTNFPGNYGVKELWNLFQKKGRVRDVFIPTKRNRNNQHFAFIRFDKVMDERKFAAELDKVWIGSSKILANILKFSRNQHARTTAPKLFPSRVGAFKLRDDRSYSVVTRGGEFDKKVQPVVAEGDSLVEYVSDPKDLEWLRACMIGKTVESVDPYMVVGLLKAEGLFTVVAQPLGNDLVLISPVEGEDIHDFISDAKDWISAIFSSFSPRSEDLVIGDREVWLCCYGIPIHAWNLEFFRLLVKGCFMCMVFDNFVSFFEFYEFYQNYLLIFVLYFYFV</sequence>
<dbReference type="EMBL" id="CAXHTB010000007">
    <property type="protein sequence ID" value="CAL0309631.1"/>
    <property type="molecule type" value="Genomic_DNA"/>
</dbReference>
<dbReference type="PANTHER" id="PTHR34427:SF5">
    <property type="entry name" value="DUF4283 DOMAIN-CONTAINING PROTEIN"/>
    <property type="match status" value="1"/>
</dbReference>
<proteinExistence type="predicted"/>
<dbReference type="InterPro" id="IPR000504">
    <property type="entry name" value="RRM_dom"/>
</dbReference>
<evidence type="ECO:0000256" key="1">
    <source>
        <dbReference type="PROSITE-ProRule" id="PRU00176"/>
    </source>
</evidence>
<dbReference type="SMART" id="SM00360">
    <property type="entry name" value="RRM"/>
    <property type="match status" value="1"/>
</dbReference>
<reference evidence="3 4" key="1">
    <citation type="submission" date="2024-03" db="EMBL/GenBank/DDBJ databases">
        <authorList>
            <person name="Martinez-Hernandez J."/>
        </authorList>
    </citation>
    <scope>NUCLEOTIDE SEQUENCE [LARGE SCALE GENOMIC DNA]</scope>
</reference>
<dbReference type="GO" id="GO:0003723">
    <property type="term" value="F:RNA binding"/>
    <property type="evidence" value="ECO:0007669"/>
    <property type="project" value="UniProtKB-UniRule"/>
</dbReference>
<dbReference type="InterPro" id="IPR012677">
    <property type="entry name" value="Nucleotide-bd_a/b_plait_sf"/>
</dbReference>
<feature type="domain" description="RRM" evidence="2">
    <location>
        <begin position="93"/>
        <end position="170"/>
    </location>
</feature>
<evidence type="ECO:0000259" key="2">
    <source>
        <dbReference type="PROSITE" id="PS50102"/>
    </source>
</evidence>
<protein>
    <recommendedName>
        <fullName evidence="2">RRM domain-containing protein</fullName>
    </recommendedName>
</protein>
<dbReference type="Proteomes" id="UP001497480">
    <property type="component" value="Unassembled WGS sequence"/>
</dbReference>
<keyword evidence="1" id="KW-0694">RNA-binding</keyword>
<dbReference type="SUPFAM" id="SSF54928">
    <property type="entry name" value="RNA-binding domain, RBD"/>
    <property type="match status" value="1"/>
</dbReference>
<accession>A0AAV1WKN6</accession>
<dbReference type="CDD" id="cd00590">
    <property type="entry name" value="RRM_SF"/>
    <property type="match status" value="1"/>
</dbReference>
<evidence type="ECO:0000313" key="3">
    <source>
        <dbReference type="EMBL" id="CAL0309631.1"/>
    </source>
</evidence>
<dbReference type="PROSITE" id="PS50102">
    <property type="entry name" value="RRM"/>
    <property type="match status" value="1"/>
</dbReference>
<dbReference type="AlphaFoldDB" id="A0AAV1WKN6"/>
<dbReference type="Gene3D" id="3.30.70.330">
    <property type="match status" value="1"/>
</dbReference>
<evidence type="ECO:0000313" key="4">
    <source>
        <dbReference type="Proteomes" id="UP001497480"/>
    </source>
</evidence>
<comment type="caution">
    <text evidence="3">The sequence shown here is derived from an EMBL/GenBank/DDBJ whole genome shotgun (WGS) entry which is preliminary data.</text>
</comment>
<organism evidence="3 4">
    <name type="scientific">Lupinus luteus</name>
    <name type="common">European yellow lupine</name>
    <dbReference type="NCBI Taxonomy" id="3873"/>
    <lineage>
        <taxon>Eukaryota</taxon>
        <taxon>Viridiplantae</taxon>
        <taxon>Streptophyta</taxon>
        <taxon>Embryophyta</taxon>
        <taxon>Tracheophyta</taxon>
        <taxon>Spermatophyta</taxon>
        <taxon>Magnoliopsida</taxon>
        <taxon>eudicotyledons</taxon>
        <taxon>Gunneridae</taxon>
        <taxon>Pentapetalae</taxon>
        <taxon>rosids</taxon>
        <taxon>fabids</taxon>
        <taxon>Fabales</taxon>
        <taxon>Fabaceae</taxon>
        <taxon>Papilionoideae</taxon>
        <taxon>50 kb inversion clade</taxon>
        <taxon>genistoids sensu lato</taxon>
        <taxon>core genistoids</taxon>
        <taxon>Genisteae</taxon>
        <taxon>Lupinus</taxon>
    </lineage>
</organism>
<dbReference type="Pfam" id="PF00076">
    <property type="entry name" value="RRM_1"/>
    <property type="match status" value="1"/>
</dbReference>
<keyword evidence="4" id="KW-1185">Reference proteome</keyword>
<dbReference type="PANTHER" id="PTHR34427">
    <property type="entry name" value="DUF4283 DOMAIN PROTEIN"/>
    <property type="match status" value="1"/>
</dbReference>
<gene>
    <name evidence="3" type="ORF">LLUT_LOCUS10691</name>
</gene>